<proteinExistence type="inferred from homology"/>
<protein>
    <submittedName>
        <fullName evidence="9 10">ABC transporter permease</fullName>
    </submittedName>
</protein>
<dbReference type="Gene3D" id="1.10.3720.10">
    <property type="entry name" value="MetI-like"/>
    <property type="match status" value="1"/>
</dbReference>
<keyword evidence="3" id="KW-1003">Cell membrane</keyword>
<dbReference type="Pfam" id="PF19300">
    <property type="entry name" value="BPD_transp_1_N"/>
    <property type="match status" value="1"/>
</dbReference>
<evidence type="ECO:0000256" key="6">
    <source>
        <dbReference type="ARBA" id="ARBA00023136"/>
    </source>
</evidence>
<evidence type="ECO:0000313" key="10">
    <source>
        <dbReference type="EMBL" id="RMI17573.1"/>
    </source>
</evidence>
<dbReference type="InParanoid" id="A0A3A9JWM8"/>
<dbReference type="PROSITE" id="PS50928">
    <property type="entry name" value="ABC_TM1"/>
    <property type="match status" value="1"/>
</dbReference>
<dbReference type="InterPro" id="IPR000515">
    <property type="entry name" value="MetI-like"/>
</dbReference>
<dbReference type="GO" id="GO:0005886">
    <property type="term" value="C:plasma membrane"/>
    <property type="evidence" value="ECO:0007669"/>
    <property type="project" value="UniProtKB-SubCell"/>
</dbReference>
<dbReference type="SUPFAM" id="SSF161098">
    <property type="entry name" value="MetI-like"/>
    <property type="match status" value="1"/>
</dbReference>
<keyword evidence="6 7" id="KW-0472">Membrane</keyword>
<comment type="similarity">
    <text evidence="7">Belongs to the binding-protein-dependent transport system permease family.</text>
</comment>
<dbReference type="Pfam" id="PF00528">
    <property type="entry name" value="BPD_transp_1"/>
    <property type="match status" value="1"/>
</dbReference>
<comment type="caution">
    <text evidence="9">The sequence shown here is derived from an EMBL/GenBank/DDBJ whole genome shotgun (WGS) entry which is preliminary data.</text>
</comment>
<evidence type="ECO:0000313" key="9">
    <source>
        <dbReference type="EMBL" id="RKK05188.1"/>
    </source>
</evidence>
<feature type="transmembrane region" description="Helical" evidence="7">
    <location>
        <begin position="12"/>
        <end position="30"/>
    </location>
</feature>
<organism evidence="9 12">
    <name type="scientific">Teichococcus wenyumeiae</name>
    <dbReference type="NCBI Taxonomy" id="2478470"/>
    <lineage>
        <taxon>Bacteria</taxon>
        <taxon>Pseudomonadati</taxon>
        <taxon>Pseudomonadota</taxon>
        <taxon>Alphaproteobacteria</taxon>
        <taxon>Acetobacterales</taxon>
        <taxon>Roseomonadaceae</taxon>
        <taxon>Roseomonas</taxon>
    </lineage>
</organism>
<dbReference type="AlphaFoldDB" id="A0A3A9JWM8"/>
<feature type="transmembrane region" description="Helical" evidence="7">
    <location>
        <begin position="176"/>
        <end position="197"/>
    </location>
</feature>
<name>A0A3A9JWM8_9PROT</name>
<evidence type="ECO:0000313" key="11">
    <source>
        <dbReference type="Proteomes" id="UP000274097"/>
    </source>
</evidence>
<feature type="transmembrane region" description="Helical" evidence="7">
    <location>
        <begin position="101"/>
        <end position="122"/>
    </location>
</feature>
<sequence>MLRYAAGRLVSALPVLLLVSLMSFAIVWIVPGDVASEMAGPTATAEELAQLRDRLGLNKPWPDQLLGWYSALAVGDLGQSILLRQGVGAAILERLPVTLSLTFLALAIALVLGTALGVLAAVRAGQGADRLAMGAALIGFSLPDFWLGLVLMYVLAVQLAWLPTGGFVPFSQDPLGWLRFMVLPAGTLALSQMGLFARMTRAAMLEVLCQDYVRTARAKGMPGWVVIGKHAFRNALIPVVTVAGIASGVLLGGAVVIEQVFSLPGVGRLIIGAIQRRDYPVIQGGLLLTATIFVLVNLAVDLLYAWLDPRIRHGRG</sequence>
<evidence type="ECO:0000256" key="1">
    <source>
        <dbReference type="ARBA" id="ARBA00004651"/>
    </source>
</evidence>
<feature type="transmembrane region" description="Helical" evidence="7">
    <location>
        <begin position="134"/>
        <end position="156"/>
    </location>
</feature>
<dbReference type="Proteomes" id="UP000274097">
    <property type="component" value="Unassembled WGS sequence"/>
</dbReference>
<dbReference type="EMBL" id="RAQU01000021">
    <property type="protein sequence ID" value="RKK05188.1"/>
    <property type="molecule type" value="Genomic_DNA"/>
</dbReference>
<accession>A0A3A9JWM8</accession>
<dbReference type="EMBL" id="RFLX01000025">
    <property type="protein sequence ID" value="RMI17573.1"/>
    <property type="molecule type" value="Genomic_DNA"/>
</dbReference>
<feature type="domain" description="ABC transmembrane type-1" evidence="8">
    <location>
        <begin position="95"/>
        <end position="304"/>
    </location>
</feature>
<keyword evidence="11" id="KW-1185">Reference proteome</keyword>
<dbReference type="InterPro" id="IPR035906">
    <property type="entry name" value="MetI-like_sf"/>
</dbReference>
<comment type="subcellular location">
    <subcellularLocation>
        <location evidence="1 7">Cell membrane</location>
        <topology evidence="1 7">Multi-pass membrane protein</topology>
    </subcellularLocation>
</comment>
<evidence type="ECO:0000256" key="4">
    <source>
        <dbReference type="ARBA" id="ARBA00022692"/>
    </source>
</evidence>
<dbReference type="InterPro" id="IPR045621">
    <property type="entry name" value="BPD_transp_1_N"/>
</dbReference>
<evidence type="ECO:0000256" key="5">
    <source>
        <dbReference type="ARBA" id="ARBA00022989"/>
    </source>
</evidence>
<dbReference type="GO" id="GO:0071916">
    <property type="term" value="F:dipeptide transmembrane transporter activity"/>
    <property type="evidence" value="ECO:0007669"/>
    <property type="project" value="TreeGrafter"/>
</dbReference>
<evidence type="ECO:0000256" key="7">
    <source>
        <dbReference type="RuleBase" id="RU363032"/>
    </source>
</evidence>
<evidence type="ECO:0000256" key="3">
    <source>
        <dbReference type="ARBA" id="ARBA00022475"/>
    </source>
</evidence>
<keyword evidence="2 7" id="KW-0813">Transport</keyword>
<gene>
    <name evidence="9" type="ORF">D6Z83_05430</name>
    <name evidence="10" type="ORF">EBE87_21855</name>
</gene>
<keyword evidence="5 7" id="KW-1133">Transmembrane helix</keyword>
<evidence type="ECO:0000256" key="2">
    <source>
        <dbReference type="ARBA" id="ARBA00022448"/>
    </source>
</evidence>
<dbReference type="RefSeq" id="WP_120637321.1">
    <property type="nucleotide sequence ID" value="NZ_RAQU01000021.1"/>
</dbReference>
<dbReference type="Proteomes" id="UP000278036">
    <property type="component" value="Unassembled WGS sequence"/>
</dbReference>
<dbReference type="CDD" id="cd06261">
    <property type="entry name" value="TM_PBP2"/>
    <property type="match status" value="1"/>
</dbReference>
<keyword evidence="4 7" id="KW-0812">Transmembrane</keyword>
<evidence type="ECO:0000313" key="12">
    <source>
        <dbReference type="Proteomes" id="UP000278036"/>
    </source>
</evidence>
<dbReference type="PANTHER" id="PTHR43163">
    <property type="entry name" value="DIPEPTIDE TRANSPORT SYSTEM PERMEASE PROTEIN DPPB-RELATED"/>
    <property type="match status" value="1"/>
</dbReference>
<feature type="transmembrane region" description="Helical" evidence="7">
    <location>
        <begin position="286"/>
        <end position="307"/>
    </location>
</feature>
<dbReference type="PANTHER" id="PTHR43163:SF6">
    <property type="entry name" value="DIPEPTIDE TRANSPORT SYSTEM PERMEASE PROTEIN DPPB-RELATED"/>
    <property type="match status" value="1"/>
</dbReference>
<evidence type="ECO:0000259" key="8">
    <source>
        <dbReference type="PROSITE" id="PS50928"/>
    </source>
</evidence>
<feature type="transmembrane region" description="Helical" evidence="7">
    <location>
        <begin position="235"/>
        <end position="257"/>
    </location>
</feature>
<dbReference type="OrthoDB" id="9805855at2"/>
<reference evidence="9 12" key="1">
    <citation type="submission" date="2018-09" db="EMBL/GenBank/DDBJ databases">
        <title>Roseomonas sp. nov., isolated from feces of Tibetan antelopes in the Qinghai-Tibet plateau, China.</title>
        <authorList>
            <person name="Tian Z."/>
        </authorList>
    </citation>
    <scope>NUCLEOTIDE SEQUENCE [LARGE SCALE GENOMIC DNA]</scope>
    <source>
        <strain evidence="10 11">Z23</strain>
        <strain evidence="9 12">Z24</strain>
    </source>
</reference>